<dbReference type="OrthoDB" id="2356263at2"/>
<dbReference type="InterPro" id="IPR015292">
    <property type="entry name" value="Tscrpt_reg_YbiH_C"/>
</dbReference>
<dbReference type="InterPro" id="IPR001647">
    <property type="entry name" value="HTH_TetR"/>
</dbReference>
<dbReference type="EMBL" id="LHZX01000249">
    <property type="protein sequence ID" value="KXV70071.1"/>
    <property type="molecule type" value="Genomic_DNA"/>
</dbReference>
<evidence type="ECO:0000313" key="6">
    <source>
        <dbReference type="EMBL" id="KXV70071.1"/>
    </source>
</evidence>
<dbReference type="PANTHER" id="PTHR30055:SF234">
    <property type="entry name" value="HTH-TYPE TRANSCRIPTIONAL REGULATOR BETI"/>
    <property type="match status" value="1"/>
</dbReference>
<dbReference type="SUPFAM" id="SSF46689">
    <property type="entry name" value="Homeodomain-like"/>
    <property type="match status" value="1"/>
</dbReference>
<evidence type="ECO:0000256" key="4">
    <source>
        <dbReference type="PROSITE-ProRule" id="PRU00335"/>
    </source>
</evidence>
<dbReference type="Gene3D" id="1.10.357.10">
    <property type="entry name" value="Tetracycline Repressor, domain 2"/>
    <property type="match status" value="1"/>
</dbReference>
<dbReference type="SUPFAM" id="SSF48498">
    <property type="entry name" value="Tetracyclin repressor-like, C-terminal domain"/>
    <property type="match status" value="1"/>
</dbReference>
<protein>
    <recommendedName>
        <fullName evidence="5">HTH tetR-type domain-containing protein</fullName>
    </recommendedName>
</protein>
<dbReference type="Pfam" id="PF00440">
    <property type="entry name" value="TetR_N"/>
    <property type="match status" value="1"/>
</dbReference>
<feature type="domain" description="HTH tetR-type" evidence="5">
    <location>
        <begin position="13"/>
        <end position="73"/>
    </location>
</feature>
<evidence type="ECO:0000259" key="5">
    <source>
        <dbReference type="PROSITE" id="PS50977"/>
    </source>
</evidence>
<dbReference type="PROSITE" id="PS50977">
    <property type="entry name" value="HTH_TETR_2"/>
    <property type="match status" value="1"/>
</dbReference>
<dbReference type="Gene3D" id="1.10.10.60">
    <property type="entry name" value="Homeodomain-like"/>
    <property type="match status" value="1"/>
</dbReference>
<accession>A0A149UQ03</accession>
<dbReference type="PANTHER" id="PTHR30055">
    <property type="entry name" value="HTH-TYPE TRANSCRIPTIONAL REGULATOR RUTR"/>
    <property type="match status" value="1"/>
</dbReference>
<keyword evidence="1" id="KW-0805">Transcription regulation</keyword>
<name>A0A149UQ03_9PROT</name>
<gene>
    <name evidence="6" type="ORF">AD951_03935</name>
</gene>
<dbReference type="PATRIC" id="fig|178901.14.peg.483"/>
<feature type="DNA-binding region" description="H-T-H motif" evidence="4">
    <location>
        <begin position="36"/>
        <end position="55"/>
    </location>
</feature>
<dbReference type="AlphaFoldDB" id="A0A149UQ03"/>
<organism evidence="6 7">
    <name type="scientific">Acetobacter malorum</name>
    <dbReference type="NCBI Taxonomy" id="178901"/>
    <lineage>
        <taxon>Bacteria</taxon>
        <taxon>Pseudomonadati</taxon>
        <taxon>Pseudomonadota</taxon>
        <taxon>Alphaproteobacteria</taxon>
        <taxon>Acetobacterales</taxon>
        <taxon>Acetobacteraceae</taxon>
        <taxon>Acetobacter</taxon>
    </lineage>
</organism>
<dbReference type="Proteomes" id="UP000075377">
    <property type="component" value="Unassembled WGS sequence"/>
</dbReference>
<dbReference type="PRINTS" id="PR00455">
    <property type="entry name" value="HTHTETR"/>
</dbReference>
<keyword evidence="3" id="KW-0804">Transcription</keyword>
<keyword evidence="2 4" id="KW-0238">DNA-binding</keyword>
<evidence type="ECO:0000256" key="3">
    <source>
        <dbReference type="ARBA" id="ARBA00023163"/>
    </source>
</evidence>
<dbReference type="Pfam" id="PF09209">
    <property type="entry name" value="CecR_C"/>
    <property type="match status" value="1"/>
</dbReference>
<evidence type="ECO:0000256" key="1">
    <source>
        <dbReference type="ARBA" id="ARBA00023015"/>
    </source>
</evidence>
<dbReference type="InterPro" id="IPR036271">
    <property type="entry name" value="Tet_transcr_reg_TetR-rel_C_sf"/>
</dbReference>
<dbReference type="InterPro" id="IPR050109">
    <property type="entry name" value="HTH-type_TetR-like_transc_reg"/>
</dbReference>
<dbReference type="GO" id="GO:0000976">
    <property type="term" value="F:transcription cis-regulatory region binding"/>
    <property type="evidence" value="ECO:0007669"/>
    <property type="project" value="TreeGrafter"/>
</dbReference>
<reference evidence="6 7" key="1">
    <citation type="submission" date="2015-06" db="EMBL/GenBank/DDBJ databases">
        <title>Improved classification and identification of acetic acid bacteria using matrix-assisted laser desorption/ionization time-of-flight mass spectrometry; Gluconobacter nephelii and Gluconobacter uchimurae are later heterotypic synonyms of Gluconobacter japonicus and Gluconobacter oxydans, respectively.</title>
        <authorList>
            <person name="Li L."/>
            <person name="Cleenwerck I."/>
            <person name="De Vuyst L."/>
            <person name="Vandamme P."/>
        </authorList>
    </citation>
    <scope>NUCLEOTIDE SEQUENCE [LARGE SCALE GENOMIC DNA]</scope>
    <source>
        <strain evidence="6 7">LMG 1699</strain>
    </source>
</reference>
<evidence type="ECO:0000256" key="2">
    <source>
        <dbReference type="ARBA" id="ARBA00023125"/>
    </source>
</evidence>
<dbReference type="InterPro" id="IPR009057">
    <property type="entry name" value="Homeodomain-like_sf"/>
</dbReference>
<comment type="caution">
    <text evidence="6">The sequence shown here is derived from an EMBL/GenBank/DDBJ whole genome shotgun (WGS) entry which is preliminary data.</text>
</comment>
<evidence type="ECO:0000313" key="7">
    <source>
        <dbReference type="Proteomes" id="UP000075377"/>
    </source>
</evidence>
<dbReference type="GO" id="GO:0003700">
    <property type="term" value="F:DNA-binding transcription factor activity"/>
    <property type="evidence" value="ECO:0007669"/>
    <property type="project" value="TreeGrafter"/>
</dbReference>
<sequence length="220" mass="24151">MPRQPRVTRSDGDATRVRILEAAGRLIARSGYADVTSKDVAAKAGVDLASINYHFGSRSGLYDAVLTEAHRRLVNLDELQKLIGSDLEPEAQLYGLFKLLLTRTKQPQAWPISVLGREIFSPSSHLRTLREGEVEPKLSLILKILENMTGIPERDPLLLQCLVSVAAPCMMLLISRKGVSPIADGLSQVPDDVLAEQLCHFAVGGLDAVRKRYKKVADDV</sequence>
<proteinExistence type="predicted"/>